<dbReference type="RefSeq" id="XP_049130698.1">
    <property type="nucleotide sequence ID" value="XM_049274741.1"/>
</dbReference>
<evidence type="ECO:0000259" key="2">
    <source>
        <dbReference type="Pfam" id="PF22939"/>
    </source>
</evidence>
<comment type="caution">
    <text evidence="3">The sequence shown here is derived from an EMBL/GenBank/DDBJ whole genome shotgun (WGS) entry which is preliminary data.</text>
</comment>
<proteinExistence type="predicted"/>
<dbReference type="AlphaFoldDB" id="A0AA37URM2"/>
<dbReference type="Proteomes" id="UP001055115">
    <property type="component" value="Unassembled WGS sequence"/>
</dbReference>
<sequence>MSVTPSEPYDTIRLRAEDETDAISHDVSMVIKARIDDLIDRGFPVALLENIQLELIKRADRTFLWVSLALGLLEEKVEGGASRRELDNILRTRDIYSIYAELLASRPDLPKTRKMLNLILAAARPLTVKETSIALAVVPESKQINHPQRLPRKAKSPGKLTLRDVEYELVYPFENHLKLICGHFIRITKNRVYLVHETAREFLLEPNDSSDIPQLDPFFSQPSAVLGGPETTFQHTFSLIEAHALLLDICAAFLYCLAKQSKTSQPGQASIETQAFLQYAAQSWTIHHHRARKRLDVLDSRYYQNLCHPLFPGFHRWMEEFWSPERPPHPSTSAPDDIQDYYIDLFNLENPSSSLCGADDPGDVDESSGDEPELTGADPEVSERQKPRGISFDRADHHELRLPPWQGVAERLSSNPGSLSNHYLFPQSGRRRDGVSGLQKRVWRRLPRVPAIDHFAANVFLGLASFGSRPP</sequence>
<feature type="domain" description="GPI inositol-deacylase winged helix" evidence="2">
    <location>
        <begin position="113"/>
        <end position="211"/>
    </location>
</feature>
<reference evidence="3 4" key="1">
    <citation type="submission" date="2022-03" db="EMBL/GenBank/DDBJ databases">
        <title>Genome data of Colletotrichum spp.</title>
        <authorList>
            <person name="Utami Y.D."/>
            <person name="Hiruma K."/>
        </authorList>
    </citation>
    <scope>NUCLEOTIDE SEQUENCE [LARGE SCALE GENOMIC DNA]</scope>
    <source>
        <strain evidence="3 4">MAFF 239500</strain>
    </source>
</reference>
<evidence type="ECO:0000313" key="4">
    <source>
        <dbReference type="Proteomes" id="UP001055115"/>
    </source>
</evidence>
<keyword evidence="4" id="KW-1185">Reference proteome</keyword>
<feature type="compositionally biased region" description="Acidic residues" evidence="1">
    <location>
        <begin position="360"/>
        <end position="373"/>
    </location>
</feature>
<dbReference type="PANTHER" id="PTHR10039:SF14">
    <property type="entry name" value="NACHT DOMAIN-CONTAINING PROTEIN"/>
    <property type="match status" value="1"/>
</dbReference>
<evidence type="ECO:0000256" key="1">
    <source>
        <dbReference type="SAM" id="MobiDB-lite"/>
    </source>
</evidence>
<dbReference type="PANTHER" id="PTHR10039">
    <property type="entry name" value="AMELOGENIN"/>
    <property type="match status" value="1"/>
</dbReference>
<protein>
    <submittedName>
        <fullName evidence="3">Vegetative incompatibility protein HET-E-1</fullName>
    </submittedName>
</protein>
<dbReference type="EMBL" id="BQXU01000023">
    <property type="protein sequence ID" value="GKT48348.1"/>
    <property type="molecule type" value="Genomic_DNA"/>
</dbReference>
<feature type="region of interest" description="Disordered" evidence="1">
    <location>
        <begin position="354"/>
        <end position="387"/>
    </location>
</feature>
<dbReference type="InterPro" id="IPR054471">
    <property type="entry name" value="GPIID_WHD"/>
</dbReference>
<evidence type="ECO:0000313" key="3">
    <source>
        <dbReference type="EMBL" id="GKT48348.1"/>
    </source>
</evidence>
<organism evidence="3 4">
    <name type="scientific">Colletotrichum spaethianum</name>
    <dbReference type="NCBI Taxonomy" id="700344"/>
    <lineage>
        <taxon>Eukaryota</taxon>
        <taxon>Fungi</taxon>
        <taxon>Dikarya</taxon>
        <taxon>Ascomycota</taxon>
        <taxon>Pezizomycotina</taxon>
        <taxon>Sordariomycetes</taxon>
        <taxon>Hypocreomycetidae</taxon>
        <taxon>Glomerellales</taxon>
        <taxon>Glomerellaceae</taxon>
        <taxon>Colletotrichum</taxon>
        <taxon>Colletotrichum spaethianum species complex</taxon>
    </lineage>
</organism>
<dbReference type="Pfam" id="PF22939">
    <property type="entry name" value="WHD_GPIID"/>
    <property type="match status" value="1"/>
</dbReference>
<name>A0AA37URM2_9PEZI</name>
<gene>
    <name evidence="3" type="ORF">ColSpa_08529</name>
</gene>
<accession>A0AA37URM2</accession>
<dbReference type="GeneID" id="73329331"/>